<feature type="transmembrane region" description="Helical" evidence="2">
    <location>
        <begin position="48"/>
        <end position="68"/>
    </location>
</feature>
<reference evidence="3 4" key="1">
    <citation type="submission" date="2022-12" db="EMBL/GenBank/DDBJ databases">
        <title>Draft genome sequence of Paenibacillus sp. dW9.</title>
        <authorList>
            <person name="Choi E.-W."/>
            <person name="Kim D.-U."/>
        </authorList>
    </citation>
    <scope>NUCLEOTIDE SEQUENCE [LARGE SCALE GENOMIC DNA]</scope>
    <source>
        <strain evidence="4">dW9</strain>
    </source>
</reference>
<feature type="region of interest" description="Disordered" evidence="1">
    <location>
        <begin position="143"/>
        <end position="162"/>
    </location>
</feature>
<comment type="caution">
    <text evidence="3">The sequence shown here is derived from an EMBL/GenBank/DDBJ whole genome shotgun (WGS) entry which is preliminary data.</text>
</comment>
<evidence type="ECO:0000313" key="3">
    <source>
        <dbReference type="EMBL" id="MCZ8515701.1"/>
    </source>
</evidence>
<evidence type="ECO:0000256" key="1">
    <source>
        <dbReference type="SAM" id="MobiDB-lite"/>
    </source>
</evidence>
<evidence type="ECO:0000313" key="4">
    <source>
        <dbReference type="Proteomes" id="UP001527882"/>
    </source>
</evidence>
<dbReference type="EMBL" id="JAQAGZ010000019">
    <property type="protein sequence ID" value="MCZ8515701.1"/>
    <property type="molecule type" value="Genomic_DNA"/>
</dbReference>
<keyword evidence="2" id="KW-0812">Transmembrane</keyword>
<feature type="transmembrane region" description="Helical" evidence="2">
    <location>
        <begin position="88"/>
        <end position="108"/>
    </location>
</feature>
<evidence type="ECO:0000256" key="2">
    <source>
        <dbReference type="SAM" id="Phobius"/>
    </source>
</evidence>
<dbReference type="Proteomes" id="UP001527882">
    <property type="component" value="Unassembled WGS sequence"/>
</dbReference>
<dbReference type="RefSeq" id="WP_269884234.1">
    <property type="nucleotide sequence ID" value="NZ_JAQAGZ010000019.1"/>
</dbReference>
<sequence>MFWKEQGMKLGVVLYLLVCFTGSLWLMGLIKSGMLVEIAGVRVADTETYLYCGLAGAVGGCLYAMRLFHDFYDKLMGRWVLWYLMRPIKCAGAAVMTVVLFESGIMLLQPTNSLEAKIGIAFLVGFGYGKVMDKLKALTETLFNGKNEPSPPGGGDETPRAK</sequence>
<feature type="transmembrane region" description="Helical" evidence="2">
    <location>
        <begin position="12"/>
        <end position="36"/>
    </location>
</feature>
<keyword evidence="4" id="KW-1185">Reference proteome</keyword>
<protein>
    <submittedName>
        <fullName evidence="3">Uncharacterized protein</fullName>
    </submittedName>
</protein>
<proteinExistence type="predicted"/>
<gene>
    <name evidence="3" type="ORF">O9H85_25475</name>
</gene>
<keyword evidence="2" id="KW-1133">Transmembrane helix</keyword>
<keyword evidence="2" id="KW-0472">Membrane</keyword>
<name>A0ABT4QFR9_9BACL</name>
<organism evidence="3 4">
    <name type="scientific">Paenibacillus gyeongsangnamensis</name>
    <dbReference type="NCBI Taxonomy" id="3388067"/>
    <lineage>
        <taxon>Bacteria</taxon>
        <taxon>Bacillati</taxon>
        <taxon>Bacillota</taxon>
        <taxon>Bacilli</taxon>
        <taxon>Bacillales</taxon>
        <taxon>Paenibacillaceae</taxon>
        <taxon>Paenibacillus</taxon>
    </lineage>
</organism>
<accession>A0ABT4QFR9</accession>